<accession>A0A1I5R2T8</accession>
<dbReference type="OrthoDB" id="5334095at2"/>
<keyword evidence="1" id="KW-1133">Transmembrane helix</keyword>
<evidence type="ECO:0000256" key="1">
    <source>
        <dbReference type="SAM" id="Phobius"/>
    </source>
</evidence>
<reference evidence="2 3" key="1">
    <citation type="submission" date="2016-10" db="EMBL/GenBank/DDBJ databases">
        <authorList>
            <person name="de Groot N.N."/>
        </authorList>
    </citation>
    <scope>NUCLEOTIDE SEQUENCE [LARGE SCALE GENOMIC DNA]</scope>
    <source>
        <strain evidence="2 3">EP1-55-1</strain>
    </source>
</reference>
<dbReference type="RefSeq" id="WP_092912795.1">
    <property type="nucleotide sequence ID" value="NZ_CP136592.1"/>
</dbReference>
<evidence type="ECO:0000313" key="3">
    <source>
        <dbReference type="Proteomes" id="UP000199227"/>
    </source>
</evidence>
<organism evidence="2 3">
    <name type="scientific">Hydrogenimonas thermophila</name>
    <dbReference type="NCBI Taxonomy" id="223786"/>
    <lineage>
        <taxon>Bacteria</taxon>
        <taxon>Pseudomonadati</taxon>
        <taxon>Campylobacterota</taxon>
        <taxon>Epsilonproteobacteria</taxon>
        <taxon>Campylobacterales</taxon>
        <taxon>Hydrogenimonadaceae</taxon>
        <taxon>Hydrogenimonas</taxon>
    </lineage>
</organism>
<evidence type="ECO:0008006" key="4">
    <source>
        <dbReference type="Google" id="ProtNLM"/>
    </source>
</evidence>
<gene>
    <name evidence="2" type="ORF">SAMN05216234_12417</name>
</gene>
<keyword evidence="3" id="KW-1185">Reference proteome</keyword>
<dbReference type="STRING" id="223786.SAMN05216234_12417"/>
<dbReference type="AlphaFoldDB" id="A0A1I5R2T8"/>
<keyword evidence="1" id="KW-0812">Transmembrane</keyword>
<name>A0A1I5R2T8_9BACT</name>
<sequence length="223" mass="25145">MRQAVTLIELILTIVIIALTFTVVPKIIQVTAKSSEQGRKEDAMFNAIALINIAAYTAWDESNTLYDDILQTGQNNSYECNSTTHYRIGGFYGGRKCENDVSASNLDIDEVNEIFDDIDDFNSFDINSSYIAYCNSNELEDYVLDVNVSYVNDPKVTNIEDIRLYDDRNATNSPTNTKYLTVKVRYNPSGAKGNIGKGSGCIASFYYHSFNLGYVQINRLEWH</sequence>
<dbReference type="Proteomes" id="UP000199227">
    <property type="component" value="Unassembled WGS sequence"/>
</dbReference>
<proteinExistence type="predicted"/>
<evidence type="ECO:0000313" key="2">
    <source>
        <dbReference type="EMBL" id="SFP52823.1"/>
    </source>
</evidence>
<feature type="transmembrane region" description="Helical" evidence="1">
    <location>
        <begin position="7"/>
        <end position="28"/>
    </location>
</feature>
<protein>
    <recommendedName>
        <fullName evidence="4">Prepilin-type N-terminal cleavage/methylation domain-containing protein</fullName>
    </recommendedName>
</protein>
<dbReference type="EMBL" id="FOXB01000024">
    <property type="protein sequence ID" value="SFP52823.1"/>
    <property type="molecule type" value="Genomic_DNA"/>
</dbReference>
<keyword evidence="1" id="KW-0472">Membrane</keyword>